<name>A0A1H0V3W5_9CLOT</name>
<evidence type="ECO:0000313" key="2">
    <source>
        <dbReference type="Proteomes" id="UP000198597"/>
    </source>
</evidence>
<dbReference type="Proteomes" id="UP000198597">
    <property type="component" value="Unassembled WGS sequence"/>
</dbReference>
<dbReference type="STRING" id="94869.SAMN04488529_11432"/>
<dbReference type="AlphaFoldDB" id="A0A1H0V3W5"/>
<proteinExistence type="predicted"/>
<evidence type="ECO:0000313" key="1">
    <source>
        <dbReference type="EMBL" id="SDP73127.1"/>
    </source>
</evidence>
<dbReference type="RefSeq" id="WP_089972083.1">
    <property type="nucleotide sequence ID" value="NZ_FNJM01000014.1"/>
</dbReference>
<gene>
    <name evidence="1" type="ORF">SAMN04488529_11432</name>
</gene>
<accession>A0A1H0V3W5</accession>
<dbReference type="EMBL" id="FNJM01000014">
    <property type="protein sequence ID" value="SDP73127.1"/>
    <property type="molecule type" value="Genomic_DNA"/>
</dbReference>
<keyword evidence="2" id="KW-1185">Reference proteome</keyword>
<organism evidence="1 2">
    <name type="scientific">Clostridium gasigenes</name>
    <dbReference type="NCBI Taxonomy" id="94869"/>
    <lineage>
        <taxon>Bacteria</taxon>
        <taxon>Bacillati</taxon>
        <taxon>Bacillota</taxon>
        <taxon>Clostridia</taxon>
        <taxon>Eubacteriales</taxon>
        <taxon>Clostridiaceae</taxon>
        <taxon>Clostridium</taxon>
    </lineage>
</organism>
<sequence>MIKRKEILVKVRVVAENRGIVDNLLNFNNRNMSKVNINSCKEVGQVVEVAVNMIVNGGYEEAIKVIRKLNTFLTNKTLNYKYGYSEIITTPSTYEVTVNE</sequence>
<reference evidence="1 2" key="1">
    <citation type="submission" date="2016-10" db="EMBL/GenBank/DDBJ databases">
        <authorList>
            <person name="de Groot N.N."/>
        </authorList>
    </citation>
    <scope>NUCLEOTIDE SEQUENCE [LARGE SCALE GENOMIC DNA]</scope>
    <source>
        <strain evidence="1 2">DSM 12272</strain>
    </source>
</reference>
<protein>
    <submittedName>
        <fullName evidence="1">Uncharacterized protein</fullName>
    </submittedName>
</protein>